<organism evidence="2 3">
    <name type="scientific">Rhizoclosmatium globosum</name>
    <dbReference type="NCBI Taxonomy" id="329046"/>
    <lineage>
        <taxon>Eukaryota</taxon>
        <taxon>Fungi</taxon>
        <taxon>Fungi incertae sedis</taxon>
        <taxon>Chytridiomycota</taxon>
        <taxon>Chytridiomycota incertae sedis</taxon>
        <taxon>Chytridiomycetes</taxon>
        <taxon>Chytridiales</taxon>
        <taxon>Chytriomycetaceae</taxon>
        <taxon>Rhizoclosmatium</taxon>
    </lineage>
</organism>
<feature type="transmembrane region" description="Helical" evidence="1">
    <location>
        <begin position="27"/>
        <end position="49"/>
    </location>
</feature>
<keyword evidence="1" id="KW-1133">Transmembrane helix</keyword>
<dbReference type="Proteomes" id="UP000193642">
    <property type="component" value="Unassembled WGS sequence"/>
</dbReference>
<evidence type="ECO:0000256" key="1">
    <source>
        <dbReference type="SAM" id="Phobius"/>
    </source>
</evidence>
<accession>A0A1Y2CQ71</accession>
<feature type="transmembrane region" description="Helical" evidence="1">
    <location>
        <begin position="70"/>
        <end position="99"/>
    </location>
</feature>
<dbReference type="EMBL" id="MCGO01000010">
    <property type="protein sequence ID" value="ORY49181.1"/>
    <property type="molecule type" value="Genomic_DNA"/>
</dbReference>
<sequence length="193" mass="22148">MAFAIYSTNGPTGSTPSVLIYTAQGSVILVGAIVVFLDTVFTVIFLKYIHQQRQLAERDRKLYTISKYSVIGTIFSFCAVAMYAVGFTLRSTFTIWVLIRMKQKLYRIVEEKRDRHSSLQRRMSMPVNVKDFTLEDRESLASWKDRRISLQSNTLYAMSPKLEVDEQVRNSLNVTAERGRRLSIVKESSNSIE</sequence>
<keyword evidence="1" id="KW-0812">Transmembrane</keyword>
<dbReference type="AlphaFoldDB" id="A0A1Y2CQ71"/>
<proteinExistence type="predicted"/>
<comment type="caution">
    <text evidence="2">The sequence shown here is derived from an EMBL/GenBank/DDBJ whole genome shotgun (WGS) entry which is preliminary data.</text>
</comment>
<dbReference type="OrthoDB" id="2166884at2759"/>
<keyword evidence="3" id="KW-1185">Reference proteome</keyword>
<name>A0A1Y2CQ71_9FUNG</name>
<gene>
    <name evidence="2" type="ORF">BCR33DRAFT_714212</name>
</gene>
<protein>
    <submittedName>
        <fullName evidence="2">Uncharacterized protein</fullName>
    </submittedName>
</protein>
<evidence type="ECO:0000313" key="2">
    <source>
        <dbReference type="EMBL" id="ORY49181.1"/>
    </source>
</evidence>
<evidence type="ECO:0000313" key="3">
    <source>
        <dbReference type="Proteomes" id="UP000193642"/>
    </source>
</evidence>
<keyword evidence="1" id="KW-0472">Membrane</keyword>
<reference evidence="2 3" key="1">
    <citation type="submission" date="2016-07" db="EMBL/GenBank/DDBJ databases">
        <title>Pervasive Adenine N6-methylation of Active Genes in Fungi.</title>
        <authorList>
            <consortium name="DOE Joint Genome Institute"/>
            <person name="Mondo S.J."/>
            <person name="Dannebaum R.O."/>
            <person name="Kuo R.C."/>
            <person name="Labutti K."/>
            <person name="Haridas S."/>
            <person name="Kuo A."/>
            <person name="Salamov A."/>
            <person name="Ahrendt S.R."/>
            <person name="Lipzen A."/>
            <person name="Sullivan W."/>
            <person name="Andreopoulos W.B."/>
            <person name="Clum A."/>
            <person name="Lindquist E."/>
            <person name="Daum C."/>
            <person name="Ramamoorthy G.K."/>
            <person name="Gryganskyi A."/>
            <person name="Culley D."/>
            <person name="Magnuson J.K."/>
            <person name="James T.Y."/>
            <person name="O'Malley M.A."/>
            <person name="Stajich J.E."/>
            <person name="Spatafora J.W."/>
            <person name="Visel A."/>
            <person name="Grigoriev I.V."/>
        </authorList>
    </citation>
    <scope>NUCLEOTIDE SEQUENCE [LARGE SCALE GENOMIC DNA]</scope>
    <source>
        <strain evidence="2 3">JEL800</strain>
    </source>
</reference>